<evidence type="ECO:0000313" key="2">
    <source>
        <dbReference type="EMBL" id="WNZ23131.1"/>
    </source>
</evidence>
<keyword evidence="1" id="KW-0812">Transmembrane</keyword>
<name>A0AA97AHV8_9CYAN</name>
<dbReference type="RefSeq" id="WP_211620145.1">
    <property type="nucleotide sequence ID" value="NZ_CP053586.1"/>
</dbReference>
<organism evidence="2">
    <name type="scientific">Leptolyngbya sp. NK1-12</name>
    <dbReference type="NCBI Taxonomy" id="2547451"/>
    <lineage>
        <taxon>Bacteria</taxon>
        <taxon>Bacillati</taxon>
        <taxon>Cyanobacteriota</taxon>
        <taxon>Cyanophyceae</taxon>
        <taxon>Leptolyngbyales</taxon>
        <taxon>Leptolyngbyaceae</taxon>
        <taxon>Leptolyngbya group</taxon>
        <taxon>Leptolyngbya</taxon>
    </lineage>
</organism>
<gene>
    <name evidence="2" type="ORF">HJG54_09855</name>
</gene>
<proteinExistence type="predicted"/>
<feature type="transmembrane region" description="Helical" evidence="1">
    <location>
        <begin position="12"/>
        <end position="32"/>
    </location>
</feature>
<sequence length="45" mass="4780">MLSNLLGIPDSALTIAAISIVLCPTLCGVLAYQVSRTYQTLRNAN</sequence>
<reference evidence="2" key="1">
    <citation type="submission" date="2020-05" db="EMBL/GenBank/DDBJ databases">
        <authorList>
            <person name="Zhu T."/>
            <person name="Keshari N."/>
            <person name="Lu X."/>
        </authorList>
    </citation>
    <scope>NUCLEOTIDE SEQUENCE</scope>
    <source>
        <strain evidence="2">NK1-12</strain>
    </source>
</reference>
<dbReference type="AlphaFoldDB" id="A0AA97AHV8"/>
<keyword evidence="1" id="KW-1133">Transmembrane helix</keyword>
<protein>
    <submittedName>
        <fullName evidence="2">Uncharacterized protein</fullName>
    </submittedName>
</protein>
<keyword evidence="1" id="KW-0472">Membrane</keyword>
<accession>A0AA97AHV8</accession>
<evidence type="ECO:0000256" key="1">
    <source>
        <dbReference type="SAM" id="Phobius"/>
    </source>
</evidence>
<dbReference type="EMBL" id="CP053586">
    <property type="protein sequence ID" value="WNZ23131.1"/>
    <property type="molecule type" value="Genomic_DNA"/>
</dbReference>